<proteinExistence type="predicted"/>
<feature type="compositionally biased region" description="Low complexity" evidence="1">
    <location>
        <begin position="22"/>
        <end position="32"/>
    </location>
</feature>
<dbReference type="AlphaFoldDB" id="A0A7U9HBJ8"/>
<feature type="compositionally biased region" description="Basic residues" evidence="1">
    <location>
        <begin position="55"/>
        <end position="68"/>
    </location>
</feature>
<dbReference type="Proteomes" id="UP000014062">
    <property type="component" value="Chromosome"/>
</dbReference>
<accession>A0A7U9HBJ8</accession>
<feature type="region of interest" description="Disordered" evidence="1">
    <location>
        <begin position="1"/>
        <end position="126"/>
    </location>
</feature>
<organism evidence="2 3">
    <name type="scientific">Streptomyces lividans 1326</name>
    <dbReference type="NCBI Taxonomy" id="1200984"/>
    <lineage>
        <taxon>Bacteria</taxon>
        <taxon>Bacillati</taxon>
        <taxon>Actinomycetota</taxon>
        <taxon>Actinomycetes</taxon>
        <taxon>Kitasatosporales</taxon>
        <taxon>Streptomycetaceae</taxon>
        <taxon>Streptomyces</taxon>
    </lineage>
</organism>
<evidence type="ECO:0000313" key="3">
    <source>
        <dbReference type="Proteomes" id="UP000014062"/>
    </source>
</evidence>
<evidence type="ECO:0000256" key="1">
    <source>
        <dbReference type="SAM" id="MobiDB-lite"/>
    </source>
</evidence>
<gene>
    <name evidence="2" type="ORF">SLI_3991</name>
</gene>
<protein>
    <submittedName>
        <fullName evidence="2">Integral membrane protein</fullName>
    </submittedName>
</protein>
<reference evidence="3" key="1">
    <citation type="journal article" date="2013" name="Genome Biol. Evol.">
        <title>The genome sequence of Streptomyces lividans 66 reveals a novel tRNA-dependent peptide biosynthetic system within a metal-related genomic island.</title>
        <authorList>
            <person name="Cruz-Morales P."/>
            <person name="Vijgenboom E."/>
            <person name="Iruegas-Bocardo F."/>
            <person name="Girard G."/>
            <person name="Yanez-Guerra L.A."/>
            <person name="Ramos-Aboites H.E."/>
            <person name="Pernodet J.L."/>
            <person name="Anne J."/>
            <person name="van Wezel G.P."/>
            <person name="Barona-Gomez F."/>
        </authorList>
    </citation>
    <scope>NUCLEOTIDE SEQUENCE [LARGE SCALE GENOMIC DNA]</scope>
    <source>
        <strain evidence="3">1326</strain>
    </source>
</reference>
<sequence length="218" mass="22328">MGQPRLHGAHHGPGHGGGTAAGRGRTAPAAGRGRADGRGAGGRRAGRRGPAGVPRGRRAARPAGRRPVRHEQGGDGTHLAPLRPVAPRGLRVPHPAARLADGAGGTGAAREPPGGDRLVNTREGPAPCGAGPRHVLRDYRAAYCVVLRGNDVLRLRALLALRDVEVHPLALLELAEALGGDVRVVGEDVGAAAVLRDETEALFGVEPLHGTGSHAFFS</sequence>
<name>A0A7U9HBJ8_STRLI</name>
<dbReference type="EMBL" id="CM001889">
    <property type="protein sequence ID" value="EOY48703.1"/>
    <property type="molecule type" value="Genomic_DNA"/>
</dbReference>
<evidence type="ECO:0000313" key="2">
    <source>
        <dbReference type="EMBL" id="EOY48703.1"/>
    </source>
</evidence>